<evidence type="ECO:0000256" key="1">
    <source>
        <dbReference type="SAM" id="MobiDB-lite"/>
    </source>
</evidence>
<dbReference type="Proteomes" id="UP000837857">
    <property type="component" value="Chromosome 8"/>
</dbReference>
<sequence length="412" mass="46091">MNNGDVGGSRGRGRGWQQPENPPRELRRPKAVVEDNKVEPSKSKLSADAKEWYPPNYVPQTTTTYTETSAYRPQRFSVQDRLRQAQDVNPYNYDDMSYSLAEFENQDLRENLANLITVMCEITFEPGKFDTLCGPLVDSFVSTLHDVKYTRPLVEAIVNQSIGESNFRYNGARLCSMYDSVAPPEESTFRACLLERCSTEENKIITGIETSEENMRGFAMFLAEIYTQLEDSQGGRIKSLGESLCKVLLHLLDTDKETNIKAVCQLLKLSGIALDADCPSGMHAAFERLRRRTSLACVRGVVALRAARWGLAEPDHAQPAATPIIDPRRRNPNIMNGEMDGGSNNEGGYLADGHMLTAEECAFLQSNLPPKPAALDEDILDELENESWETGMDAEMQAGFLEFLKISNQIKR</sequence>
<proteinExistence type="predicted"/>
<evidence type="ECO:0008006" key="4">
    <source>
        <dbReference type="Google" id="ProtNLM"/>
    </source>
</evidence>
<dbReference type="PANTHER" id="PTHR23254">
    <property type="entry name" value="EIF4G DOMAIN PROTEIN"/>
    <property type="match status" value="1"/>
</dbReference>
<feature type="region of interest" description="Disordered" evidence="1">
    <location>
        <begin position="1"/>
        <end position="46"/>
    </location>
</feature>
<feature type="non-terminal residue" evidence="2">
    <location>
        <position position="412"/>
    </location>
</feature>
<dbReference type="InterPro" id="IPR051367">
    <property type="entry name" value="mRNA_TranslReg/HistoneTransl"/>
</dbReference>
<feature type="compositionally biased region" description="Gly residues" evidence="1">
    <location>
        <begin position="1"/>
        <end position="10"/>
    </location>
</feature>
<dbReference type="InterPro" id="IPR016024">
    <property type="entry name" value="ARM-type_fold"/>
</dbReference>
<name>A0ABN8J699_9NEOP</name>
<dbReference type="Gene3D" id="1.25.40.180">
    <property type="match status" value="1"/>
</dbReference>
<organism evidence="2 3">
    <name type="scientific">Iphiclides podalirius</name>
    <name type="common">scarce swallowtail</name>
    <dbReference type="NCBI Taxonomy" id="110791"/>
    <lineage>
        <taxon>Eukaryota</taxon>
        <taxon>Metazoa</taxon>
        <taxon>Ecdysozoa</taxon>
        <taxon>Arthropoda</taxon>
        <taxon>Hexapoda</taxon>
        <taxon>Insecta</taxon>
        <taxon>Pterygota</taxon>
        <taxon>Neoptera</taxon>
        <taxon>Endopterygota</taxon>
        <taxon>Lepidoptera</taxon>
        <taxon>Glossata</taxon>
        <taxon>Ditrysia</taxon>
        <taxon>Papilionoidea</taxon>
        <taxon>Papilionidae</taxon>
        <taxon>Papilioninae</taxon>
        <taxon>Iphiclides</taxon>
    </lineage>
</organism>
<protein>
    <recommendedName>
        <fullName evidence="4">Polyadenylate-binding protein-interacting protein 1</fullName>
    </recommendedName>
</protein>
<feature type="compositionally biased region" description="Basic and acidic residues" evidence="1">
    <location>
        <begin position="22"/>
        <end position="46"/>
    </location>
</feature>
<dbReference type="PANTHER" id="PTHR23254:SF15">
    <property type="entry name" value="POLYADENYLATE-BINDING PROTEIN-INTERACTING PROTEIN 1"/>
    <property type="match status" value="1"/>
</dbReference>
<evidence type="ECO:0000313" key="3">
    <source>
        <dbReference type="Proteomes" id="UP000837857"/>
    </source>
</evidence>
<accession>A0ABN8J699</accession>
<keyword evidence="3" id="KW-1185">Reference proteome</keyword>
<dbReference type="SUPFAM" id="SSF48371">
    <property type="entry name" value="ARM repeat"/>
    <property type="match status" value="1"/>
</dbReference>
<reference evidence="2" key="1">
    <citation type="submission" date="2022-03" db="EMBL/GenBank/DDBJ databases">
        <authorList>
            <person name="Martin H S."/>
        </authorList>
    </citation>
    <scope>NUCLEOTIDE SEQUENCE</scope>
</reference>
<evidence type="ECO:0000313" key="2">
    <source>
        <dbReference type="EMBL" id="CAH2075192.1"/>
    </source>
</evidence>
<dbReference type="EMBL" id="OW152820">
    <property type="protein sequence ID" value="CAH2075192.1"/>
    <property type="molecule type" value="Genomic_DNA"/>
</dbReference>
<gene>
    <name evidence="2" type="ORF">IPOD504_LOCUS16574</name>
</gene>